<evidence type="ECO:0000313" key="4">
    <source>
        <dbReference type="Proteomes" id="UP000248066"/>
    </source>
</evidence>
<name>A0A2W0HHA7_9BACI</name>
<sequence length="238" mass="26577">MIGKISWRIVIILASAAMIAFFTYSYLNSLQDTTTVYVYAEDIPVRGEITADHIEEVEVQMQAAEALATGSISSPDEVTGAIALHEIDQGTIVRLDERAMVFPEERQMYLQASGGLDLSAFVPMDMRLVTVALPPEAVVDNSLKPNDWVDIIYTWTDPVDTSIVHTETILQQIEVFNVERLSIESDMGKEGISQHVTLLVNPQQAVELTHAKRYGTIDLTLNPWNGEQEETNRVNNNR</sequence>
<proteinExistence type="predicted"/>
<dbReference type="RefSeq" id="WP_110520754.1">
    <property type="nucleotide sequence ID" value="NZ_PDOF01000002.1"/>
</dbReference>
<comment type="caution">
    <text evidence="3">The sequence shown here is derived from an EMBL/GenBank/DDBJ whole genome shotgun (WGS) entry which is preliminary data.</text>
</comment>
<dbReference type="InterPro" id="IPR031571">
    <property type="entry name" value="RcpC_dom"/>
</dbReference>
<feature type="transmembrane region" description="Helical" evidence="1">
    <location>
        <begin position="7"/>
        <end position="27"/>
    </location>
</feature>
<organism evidence="3 4">
    <name type="scientific">Alteribacter lacisalsi</name>
    <dbReference type="NCBI Taxonomy" id="2045244"/>
    <lineage>
        <taxon>Bacteria</taxon>
        <taxon>Bacillati</taxon>
        <taxon>Bacillota</taxon>
        <taxon>Bacilli</taxon>
        <taxon>Bacillales</taxon>
        <taxon>Bacillaceae</taxon>
        <taxon>Alteribacter</taxon>
    </lineage>
</organism>
<keyword evidence="1" id="KW-0812">Transmembrane</keyword>
<dbReference type="Proteomes" id="UP000248066">
    <property type="component" value="Unassembled WGS sequence"/>
</dbReference>
<keyword evidence="1" id="KW-0472">Membrane</keyword>
<evidence type="ECO:0000256" key="1">
    <source>
        <dbReference type="SAM" id="Phobius"/>
    </source>
</evidence>
<evidence type="ECO:0000313" key="3">
    <source>
        <dbReference type="EMBL" id="PYZ96815.1"/>
    </source>
</evidence>
<dbReference type="CDD" id="cd11614">
    <property type="entry name" value="SAF_CpaB_FlgA_like"/>
    <property type="match status" value="1"/>
</dbReference>
<dbReference type="Pfam" id="PF16976">
    <property type="entry name" value="RcpC"/>
    <property type="match status" value="1"/>
</dbReference>
<keyword evidence="4" id="KW-1185">Reference proteome</keyword>
<keyword evidence="1" id="KW-1133">Transmembrane helix</keyword>
<reference evidence="3 4" key="1">
    <citation type="submission" date="2017-10" db="EMBL/GenBank/DDBJ databases">
        <title>Bacillus sp. nov., a halophilic bacterium isolated from a Yangshapao Lake.</title>
        <authorList>
            <person name="Wang H."/>
        </authorList>
    </citation>
    <scope>NUCLEOTIDE SEQUENCE [LARGE SCALE GENOMIC DNA]</scope>
    <source>
        <strain evidence="3 4">YSP-3</strain>
    </source>
</reference>
<dbReference type="InterPro" id="IPR017592">
    <property type="entry name" value="Pilus_assmbl_Flp-typ_CpaB"/>
</dbReference>
<evidence type="ECO:0000259" key="2">
    <source>
        <dbReference type="Pfam" id="PF16976"/>
    </source>
</evidence>
<feature type="domain" description="Flp pilus assembly protein RcpC/CpaB" evidence="2">
    <location>
        <begin position="118"/>
        <end position="221"/>
    </location>
</feature>
<gene>
    <name evidence="3" type="primary">cpaB</name>
    <name evidence="3" type="ORF">CR205_14135</name>
</gene>
<dbReference type="NCBIfam" id="TIGR03177">
    <property type="entry name" value="pilus_cpaB"/>
    <property type="match status" value="1"/>
</dbReference>
<dbReference type="AlphaFoldDB" id="A0A2W0HHA7"/>
<dbReference type="OrthoDB" id="2584917at2"/>
<accession>A0A2W0HHA7</accession>
<protein>
    <submittedName>
        <fullName evidence="3">Flp pilus assembly protein CpaB</fullName>
    </submittedName>
</protein>
<dbReference type="EMBL" id="PDOF01000002">
    <property type="protein sequence ID" value="PYZ96815.1"/>
    <property type="molecule type" value="Genomic_DNA"/>
</dbReference>